<accession>A0A953T526</accession>
<dbReference type="NCBIfam" id="NF045993">
    <property type="entry name" value="MAG0130_MAG3770"/>
    <property type="match status" value="1"/>
</dbReference>
<dbReference type="AlphaFoldDB" id="A0A953T526"/>
<sequence length="158" mass="18657">MDNNLPIDKLEKIASYSKNKAKLYPTFFTGVIIFLYLLASSIAILVRLKWDDIAIGLLISMGTLLPIWIIILGPLLQLFNLSFIVDRALNNDTNPWRSRKPYFWLLKFYVFWASYAFNMINLRRNWISRYERKKIALWLNGQNDNNTPTVDKIFFEND</sequence>
<keyword evidence="1" id="KW-0472">Membrane</keyword>
<gene>
    <name evidence="2" type="ORF">LAD73_02645</name>
</gene>
<organism evidence="2 3">
    <name type="scientific">Mycoplasma tauri</name>
    <dbReference type="NCBI Taxonomy" id="547987"/>
    <lineage>
        <taxon>Bacteria</taxon>
        <taxon>Bacillati</taxon>
        <taxon>Mycoplasmatota</taxon>
        <taxon>Mollicutes</taxon>
        <taxon>Mycoplasmataceae</taxon>
        <taxon>Mycoplasma</taxon>
    </lineage>
</organism>
<evidence type="ECO:0000256" key="1">
    <source>
        <dbReference type="SAM" id="Phobius"/>
    </source>
</evidence>
<feature type="transmembrane region" description="Helical" evidence="1">
    <location>
        <begin position="102"/>
        <end position="122"/>
    </location>
</feature>
<reference evidence="2 3" key="1">
    <citation type="submission" date="2021-09" db="EMBL/GenBank/DDBJ databases">
        <title>WGS of Mycoplasma sp. Zaradi2 strains.</title>
        <authorList>
            <person name="Spergser J."/>
        </authorList>
    </citation>
    <scope>NUCLEOTIDE SEQUENCE [LARGE SCALE GENOMIC DNA]</scope>
    <source>
        <strain evidence="2 3">1331</strain>
    </source>
</reference>
<evidence type="ECO:0000313" key="3">
    <source>
        <dbReference type="Proteomes" id="UP000772186"/>
    </source>
</evidence>
<dbReference type="EMBL" id="JAIQBY010000032">
    <property type="protein sequence ID" value="MBZ4195600.1"/>
    <property type="molecule type" value="Genomic_DNA"/>
</dbReference>
<keyword evidence="1" id="KW-0812">Transmembrane</keyword>
<comment type="caution">
    <text evidence="2">The sequence shown here is derived from an EMBL/GenBank/DDBJ whole genome shotgun (WGS) entry which is preliminary data.</text>
</comment>
<protein>
    <submittedName>
        <fullName evidence="2">Uncharacterized protein</fullName>
    </submittedName>
</protein>
<name>A0A953T526_9MOLU</name>
<keyword evidence="1" id="KW-1133">Transmembrane helix</keyword>
<proteinExistence type="predicted"/>
<dbReference type="Proteomes" id="UP000772186">
    <property type="component" value="Unassembled WGS sequence"/>
</dbReference>
<evidence type="ECO:0000313" key="2">
    <source>
        <dbReference type="EMBL" id="MBZ4195600.1"/>
    </source>
</evidence>
<keyword evidence="3" id="KW-1185">Reference proteome</keyword>
<dbReference type="RefSeq" id="WP_223644832.1">
    <property type="nucleotide sequence ID" value="NZ_JAIQBY010000032.1"/>
</dbReference>
<feature type="transmembrane region" description="Helical" evidence="1">
    <location>
        <begin position="53"/>
        <end position="76"/>
    </location>
</feature>
<feature type="transmembrane region" description="Helical" evidence="1">
    <location>
        <begin position="27"/>
        <end position="46"/>
    </location>
</feature>